<protein>
    <submittedName>
        <fullName evidence="2">(pine wood nematode) hypothetical protein</fullName>
    </submittedName>
</protein>
<dbReference type="SMR" id="A0A1I7S9H1"/>
<dbReference type="Proteomes" id="UP000582659">
    <property type="component" value="Unassembled WGS sequence"/>
</dbReference>
<dbReference type="Gene3D" id="1.25.40.990">
    <property type="match status" value="1"/>
</dbReference>
<feature type="domain" description="SAC3/GANP/THP3 conserved" evidence="1">
    <location>
        <begin position="10"/>
        <end position="288"/>
    </location>
</feature>
<dbReference type="WBParaSite" id="BXY_0966700.1">
    <property type="protein sequence ID" value="BXY_0966700.1"/>
    <property type="gene ID" value="BXY_0966700"/>
</dbReference>
<evidence type="ECO:0000313" key="3">
    <source>
        <dbReference type="EMBL" id="CAG9111110.1"/>
    </source>
</evidence>
<dbReference type="AlphaFoldDB" id="A0A1I7S9H1"/>
<name>A0A1I7S9H1_BURXY</name>
<dbReference type="GO" id="GO:0005819">
    <property type="term" value="C:spindle"/>
    <property type="evidence" value="ECO:0007669"/>
    <property type="project" value="TreeGrafter"/>
</dbReference>
<sequence length="327" mass="38076">MFKARCTTKCPQKELKFRSDNGLLHALETREPFAKIHPVKRVPDPSRICKSYCRSAAAKKIDPNDVRTLDACLETINYLESLEKEFPADHQWSLVYEYINDRLRAIRQDIIVQNKHKDPKAGEIYEKIIKFYLRSGYRCERLTTSTYVRVHHQRELTETLERWFEAQHSSQETTIIYILHSIQRPDIVNIVHGQKKILDEKYETMMMLISAYVTGNFVRFFRIVNGLEEYYKYALSSAISEMRVLALTALHSASQSPIAKWPLKLISKWLLLSNDGSAREMISQLLLDCNFDEGLVKFQGSKKKDQLDSNGFLWISISDVEKSQSDK</sequence>
<dbReference type="InterPro" id="IPR005062">
    <property type="entry name" value="SAC3/GANP/THP3_conserved"/>
</dbReference>
<evidence type="ECO:0000259" key="1">
    <source>
        <dbReference type="Pfam" id="PF03399"/>
    </source>
</evidence>
<dbReference type="Proteomes" id="UP000095284">
    <property type="component" value="Unplaced"/>
</dbReference>
<accession>A0A1I7S9H1</accession>
<proteinExistence type="predicted"/>
<reference evidence="6" key="1">
    <citation type="submission" date="2016-11" db="UniProtKB">
        <authorList>
            <consortium name="WormBaseParasite"/>
        </authorList>
    </citation>
    <scope>IDENTIFICATION</scope>
</reference>
<dbReference type="GO" id="GO:0005634">
    <property type="term" value="C:nucleus"/>
    <property type="evidence" value="ECO:0007669"/>
    <property type="project" value="TreeGrafter"/>
</dbReference>
<keyword evidence="5" id="KW-1185">Reference proteome</keyword>
<reference evidence="3" key="2">
    <citation type="submission" date="2020-08" db="EMBL/GenBank/DDBJ databases">
        <authorList>
            <person name="Kikuchi T."/>
        </authorList>
    </citation>
    <scope>NUCLEOTIDE SEQUENCE</scope>
    <source>
        <strain evidence="2">Ka4C1</strain>
    </source>
</reference>
<gene>
    <name evidence="2" type="ORF">BXYJ_LOCUS7627</name>
</gene>
<dbReference type="Pfam" id="PF03399">
    <property type="entry name" value="SAC3_GANP"/>
    <property type="match status" value="1"/>
</dbReference>
<dbReference type="GO" id="GO:0005813">
    <property type="term" value="C:centrosome"/>
    <property type="evidence" value="ECO:0007669"/>
    <property type="project" value="TreeGrafter"/>
</dbReference>
<evidence type="ECO:0000313" key="5">
    <source>
        <dbReference type="Proteomes" id="UP000659654"/>
    </source>
</evidence>
<dbReference type="Proteomes" id="UP000659654">
    <property type="component" value="Unassembled WGS sequence"/>
</dbReference>
<dbReference type="EMBL" id="CAJFDI010000003">
    <property type="protein sequence ID" value="CAD5222734.1"/>
    <property type="molecule type" value="Genomic_DNA"/>
</dbReference>
<dbReference type="EMBL" id="CAJFCV020000003">
    <property type="protein sequence ID" value="CAG9111110.1"/>
    <property type="molecule type" value="Genomic_DNA"/>
</dbReference>
<dbReference type="eggNOG" id="KOG1860">
    <property type="taxonomic scope" value="Eukaryota"/>
</dbReference>
<dbReference type="OrthoDB" id="264795at2759"/>
<evidence type="ECO:0000313" key="2">
    <source>
        <dbReference type="EMBL" id="CAD5222734.1"/>
    </source>
</evidence>
<dbReference type="PANTHER" id="PTHR12436">
    <property type="entry name" value="80 KDA MCM3-ASSOCIATED PROTEIN"/>
    <property type="match status" value="1"/>
</dbReference>
<dbReference type="PANTHER" id="PTHR12436:SF38">
    <property type="entry name" value="SAC3 DOMAIN-CONTAINING PROTEIN 1"/>
    <property type="match status" value="1"/>
</dbReference>
<organism evidence="4 6">
    <name type="scientific">Bursaphelenchus xylophilus</name>
    <name type="common">Pinewood nematode worm</name>
    <name type="synonym">Aphelenchoides xylophilus</name>
    <dbReference type="NCBI Taxonomy" id="6326"/>
    <lineage>
        <taxon>Eukaryota</taxon>
        <taxon>Metazoa</taxon>
        <taxon>Ecdysozoa</taxon>
        <taxon>Nematoda</taxon>
        <taxon>Chromadorea</taxon>
        <taxon>Rhabditida</taxon>
        <taxon>Tylenchina</taxon>
        <taxon>Tylenchomorpha</taxon>
        <taxon>Aphelenchoidea</taxon>
        <taxon>Aphelenchoididae</taxon>
        <taxon>Bursaphelenchus</taxon>
    </lineage>
</organism>
<evidence type="ECO:0000313" key="6">
    <source>
        <dbReference type="WBParaSite" id="BXY_0966700.1"/>
    </source>
</evidence>
<dbReference type="GO" id="GO:0051225">
    <property type="term" value="P:spindle assembly"/>
    <property type="evidence" value="ECO:0007669"/>
    <property type="project" value="TreeGrafter"/>
</dbReference>
<dbReference type="InterPro" id="IPR045107">
    <property type="entry name" value="SAC3/GANP/THP3"/>
</dbReference>
<dbReference type="GO" id="GO:0051298">
    <property type="term" value="P:centrosome duplication"/>
    <property type="evidence" value="ECO:0007669"/>
    <property type="project" value="TreeGrafter"/>
</dbReference>
<evidence type="ECO:0000313" key="4">
    <source>
        <dbReference type="Proteomes" id="UP000095284"/>
    </source>
</evidence>